<dbReference type="Gene3D" id="1.20.1250.20">
    <property type="entry name" value="MFS general substrate transporter like domains"/>
    <property type="match status" value="1"/>
</dbReference>
<dbReference type="GO" id="GO:0008028">
    <property type="term" value="F:monocarboxylic acid transmembrane transporter activity"/>
    <property type="evidence" value="ECO:0007669"/>
    <property type="project" value="TreeGrafter"/>
</dbReference>
<keyword evidence="1" id="KW-1133">Transmembrane helix</keyword>
<dbReference type="OrthoDB" id="6499973at2759"/>
<dbReference type="InterPro" id="IPR050327">
    <property type="entry name" value="Proton-linked_MCT"/>
</dbReference>
<dbReference type="PANTHER" id="PTHR11360">
    <property type="entry name" value="MONOCARBOXYLATE TRANSPORTER"/>
    <property type="match status" value="1"/>
</dbReference>
<dbReference type="InterPro" id="IPR011701">
    <property type="entry name" value="MFS"/>
</dbReference>
<dbReference type="AlphaFoldDB" id="A0A9Q0YD42"/>
<accession>A0A9Q0YD42</accession>
<feature type="transmembrane region" description="Helical" evidence="1">
    <location>
        <begin position="109"/>
        <end position="131"/>
    </location>
</feature>
<feature type="transmembrane region" description="Helical" evidence="1">
    <location>
        <begin position="312"/>
        <end position="340"/>
    </location>
</feature>
<dbReference type="EMBL" id="JAIZAY010000022">
    <property type="protein sequence ID" value="KAJ8020572.1"/>
    <property type="molecule type" value="Genomic_DNA"/>
</dbReference>
<name>A0A9Q0YD42_HOLLE</name>
<gene>
    <name evidence="2" type="ORF">HOLleu_40198</name>
</gene>
<dbReference type="InterPro" id="IPR036259">
    <property type="entry name" value="MFS_trans_sf"/>
</dbReference>
<reference evidence="2" key="1">
    <citation type="submission" date="2021-10" db="EMBL/GenBank/DDBJ databases">
        <title>Tropical sea cucumber genome reveals ecological adaptation and Cuvierian tubules defense mechanism.</title>
        <authorList>
            <person name="Chen T."/>
        </authorList>
    </citation>
    <scope>NUCLEOTIDE SEQUENCE</scope>
    <source>
        <strain evidence="2">Nanhai2018</strain>
        <tissue evidence="2">Muscle</tissue>
    </source>
</reference>
<evidence type="ECO:0000313" key="2">
    <source>
        <dbReference type="EMBL" id="KAJ8020572.1"/>
    </source>
</evidence>
<feature type="transmembrane region" description="Helical" evidence="1">
    <location>
        <begin position="83"/>
        <end position="103"/>
    </location>
</feature>
<dbReference type="SUPFAM" id="SSF103473">
    <property type="entry name" value="MFS general substrate transporter"/>
    <property type="match status" value="1"/>
</dbReference>
<feature type="transmembrane region" description="Helical" evidence="1">
    <location>
        <begin position="279"/>
        <end position="300"/>
    </location>
</feature>
<proteinExistence type="predicted"/>
<feature type="transmembrane region" description="Helical" evidence="1">
    <location>
        <begin position="42"/>
        <end position="62"/>
    </location>
</feature>
<keyword evidence="1" id="KW-0472">Membrane</keyword>
<sequence>MMGKWILVVTLCMRLFIFSGSVKSNGVILDKLVQQLDTSHSLVAWAFALQNAVAMLLCKYFHRYYFCPAPFTLILLRVFSNRQLCIVGGVLCGAGYVYCGLFLNSVWQVFVGFIVSSIGFTFSGLPAFFVLQQYFSPEDLPKIISVTVLCDYLGVAALPPVLQYFLNQYGLKNSLLLFGALVLNVIACGVASKVPRSLRKSKLQATKTEKRKEEENISKKRKLIRSFTEVFDFVSTLFQHKNIVTLIVLEFVAYYVFISWALFLVSLGKSLGLSPTEAVLLSTGGGIGGFVGRLIAVFLFQYQKMNAFSSSLLPNLITGISLLVITFQSNFYIIMFLSFLSGLSQGINISGIYGLVPTIVCFHHYKCAICFENTFGGIAVQFSGLLSGKLRHHLEVLTSKLRNPVDQVYEFRYPSASKGICISNRSLPELEFILL</sequence>
<comment type="caution">
    <text evidence="2">The sequence shown here is derived from an EMBL/GenBank/DDBJ whole genome shotgun (WGS) entry which is preliminary data.</text>
</comment>
<organism evidence="2 3">
    <name type="scientific">Holothuria leucospilota</name>
    <name type="common">Black long sea cucumber</name>
    <name type="synonym">Mertensiothuria leucospilota</name>
    <dbReference type="NCBI Taxonomy" id="206669"/>
    <lineage>
        <taxon>Eukaryota</taxon>
        <taxon>Metazoa</taxon>
        <taxon>Echinodermata</taxon>
        <taxon>Eleutherozoa</taxon>
        <taxon>Echinozoa</taxon>
        <taxon>Holothuroidea</taxon>
        <taxon>Aspidochirotacea</taxon>
        <taxon>Aspidochirotida</taxon>
        <taxon>Holothuriidae</taxon>
        <taxon>Holothuria</taxon>
    </lineage>
</organism>
<keyword evidence="1" id="KW-0812">Transmembrane</keyword>
<keyword evidence="3" id="KW-1185">Reference proteome</keyword>
<dbReference type="Proteomes" id="UP001152320">
    <property type="component" value="Chromosome 22"/>
</dbReference>
<feature type="transmembrane region" description="Helical" evidence="1">
    <location>
        <begin position="174"/>
        <end position="192"/>
    </location>
</feature>
<dbReference type="Pfam" id="PF07690">
    <property type="entry name" value="MFS_1"/>
    <property type="match status" value="1"/>
</dbReference>
<feature type="transmembrane region" description="Helical" evidence="1">
    <location>
        <begin position="143"/>
        <end position="162"/>
    </location>
</feature>
<evidence type="ECO:0000256" key="1">
    <source>
        <dbReference type="SAM" id="Phobius"/>
    </source>
</evidence>
<dbReference type="PANTHER" id="PTHR11360:SF303">
    <property type="entry name" value="MAJOR FACILITATOR SUPERFAMILY (MFS) PROFILE DOMAIN-CONTAINING PROTEIN"/>
    <property type="match status" value="1"/>
</dbReference>
<feature type="transmembrane region" description="Helical" evidence="1">
    <location>
        <begin position="243"/>
        <end position="267"/>
    </location>
</feature>
<evidence type="ECO:0000313" key="3">
    <source>
        <dbReference type="Proteomes" id="UP001152320"/>
    </source>
</evidence>
<protein>
    <submittedName>
        <fullName evidence="2">Monocarboxylate transporter 2</fullName>
    </submittedName>
</protein>